<keyword evidence="3" id="KW-0378">Hydrolase</keyword>
<dbReference type="Pfam" id="PF05193">
    <property type="entry name" value="Peptidase_M16_C"/>
    <property type="match status" value="1"/>
</dbReference>
<dbReference type="PANTHER" id="PTHR11851:SF224">
    <property type="entry name" value="PROCESSING PROTEASE"/>
    <property type="match status" value="1"/>
</dbReference>
<evidence type="ECO:0000313" key="4">
    <source>
        <dbReference type="Proteomes" id="UP000028782"/>
    </source>
</evidence>
<name>A0A076PVN9_COMTE</name>
<evidence type="ECO:0000313" key="3">
    <source>
        <dbReference type="EMBL" id="AIJ48781.1"/>
    </source>
</evidence>
<dbReference type="KEGG" id="ctes:O987_23495"/>
<gene>
    <name evidence="3" type="ORF">O987_23495</name>
</gene>
<feature type="domain" description="Peptidase M16 N-terminal" evidence="1">
    <location>
        <begin position="42"/>
        <end position="193"/>
    </location>
</feature>
<dbReference type="PANTHER" id="PTHR11851">
    <property type="entry name" value="METALLOPROTEASE"/>
    <property type="match status" value="1"/>
</dbReference>
<dbReference type="HOGENOM" id="CLU_009902_6_0_4"/>
<sequence length="450" mass="48212">MKTMKKIAAGAFVVGAGMGFLTQSAWALLPIEHWTQPSGAQVWLVQSPGIPMVDVQVDFDAGSRRDPEDKLGLAAAVAMMSSKGIKAAGDAPALDENGLGQAWADLGASFGASAGRDSFSFGLRTLTVPDLQQKAVALAARQIASPSWPEAVWQRDRERWSASIKEADTRPGTVASKALRKAVFGSSPYGYQTTVDSLGRIDVSAMQDFHRKLIAACRAKVSVVGAVNRQQADAMVKQLLGPLQATNGNDCPPLPAVSKVEDLKEAKVENIPFDSAQAQVLIGQPGIARNNPDFLAVMVGNHILGGGGFTSRLMEEVREKRGLTYGVSSDFSPGLDRGAFIIGLQTRPDQAAEALKVSQDVLRKFIAEGPTDKELKAAKDNLIGGFALRIDSNRKLLGNVANIAWNGLPLDYLEHWTDRVQALTTKDAKEAMQRMVQPERMVTITLGAKP</sequence>
<dbReference type="GO" id="GO:0006508">
    <property type="term" value="P:proteolysis"/>
    <property type="evidence" value="ECO:0007669"/>
    <property type="project" value="UniProtKB-KW"/>
</dbReference>
<evidence type="ECO:0000259" key="1">
    <source>
        <dbReference type="Pfam" id="PF00675"/>
    </source>
</evidence>
<dbReference type="InterPro" id="IPR011249">
    <property type="entry name" value="Metalloenz_LuxS/M16"/>
</dbReference>
<dbReference type="Proteomes" id="UP000028782">
    <property type="component" value="Chromosome"/>
</dbReference>
<dbReference type="GO" id="GO:0046872">
    <property type="term" value="F:metal ion binding"/>
    <property type="evidence" value="ECO:0007669"/>
    <property type="project" value="InterPro"/>
</dbReference>
<dbReference type="RefSeq" id="WP_043374916.1">
    <property type="nucleotide sequence ID" value="NZ_CP006704.1"/>
</dbReference>
<dbReference type="SUPFAM" id="SSF63411">
    <property type="entry name" value="LuxS/MPP-like metallohydrolase"/>
    <property type="match status" value="2"/>
</dbReference>
<protein>
    <submittedName>
        <fullName evidence="3">Zinc protease</fullName>
    </submittedName>
</protein>
<dbReference type="EMBL" id="CP006704">
    <property type="protein sequence ID" value="AIJ48781.1"/>
    <property type="molecule type" value="Genomic_DNA"/>
</dbReference>
<proteinExistence type="predicted"/>
<dbReference type="InterPro" id="IPR050361">
    <property type="entry name" value="MPP/UQCRC_Complex"/>
</dbReference>
<dbReference type="GO" id="GO:0008233">
    <property type="term" value="F:peptidase activity"/>
    <property type="evidence" value="ECO:0007669"/>
    <property type="project" value="UniProtKB-KW"/>
</dbReference>
<reference evidence="3 4" key="1">
    <citation type="journal article" date="2014" name="Genome Announc.">
        <title>Complete Genome Sequence of Polychlorinated Biphenyl Degrader Comamonas testosteroni TK102 (NBRC 109938).</title>
        <authorList>
            <person name="Fukuda K."/>
            <person name="Hosoyama A."/>
            <person name="Tsuchikane K."/>
            <person name="Ohji S."/>
            <person name="Yamazoe A."/>
            <person name="Fujita N."/>
            <person name="Shintani M."/>
            <person name="Kimbara K."/>
        </authorList>
    </citation>
    <scope>NUCLEOTIDE SEQUENCE [LARGE SCALE GENOMIC DNA]</scope>
    <source>
        <strain evidence="3">TK102</strain>
    </source>
</reference>
<dbReference type="InterPro" id="IPR007863">
    <property type="entry name" value="Peptidase_M16_C"/>
</dbReference>
<feature type="domain" description="Peptidase M16 C-terminal" evidence="2">
    <location>
        <begin position="201"/>
        <end position="382"/>
    </location>
</feature>
<accession>A0A076PVN9</accession>
<evidence type="ECO:0000259" key="2">
    <source>
        <dbReference type="Pfam" id="PF05193"/>
    </source>
</evidence>
<dbReference type="Pfam" id="PF00675">
    <property type="entry name" value="Peptidase_M16"/>
    <property type="match status" value="1"/>
</dbReference>
<dbReference type="InterPro" id="IPR011765">
    <property type="entry name" value="Pept_M16_N"/>
</dbReference>
<dbReference type="Gene3D" id="3.30.830.10">
    <property type="entry name" value="Metalloenzyme, LuxS/M16 peptidase-like"/>
    <property type="match status" value="2"/>
</dbReference>
<organism evidence="3 4">
    <name type="scientific">Comamonas testosteroni TK102</name>
    <dbReference type="NCBI Taxonomy" id="1392005"/>
    <lineage>
        <taxon>Bacteria</taxon>
        <taxon>Pseudomonadati</taxon>
        <taxon>Pseudomonadota</taxon>
        <taxon>Betaproteobacteria</taxon>
        <taxon>Burkholderiales</taxon>
        <taxon>Comamonadaceae</taxon>
        <taxon>Comamonas</taxon>
    </lineage>
</organism>
<keyword evidence="3" id="KW-0645">Protease</keyword>
<dbReference type="AlphaFoldDB" id="A0A076PVN9"/>